<feature type="transmembrane region" description="Helical" evidence="1">
    <location>
        <begin position="49"/>
        <end position="72"/>
    </location>
</feature>
<sequence>MESMWYSVQLALELFFGPMSEHQNPVYDMPTLVTKRNSGEHNSNTHGDVITGIVILVCVSVALLCAGGYVWYKRFGKKRVAGKADNDLL</sequence>
<proteinExistence type="predicted"/>
<dbReference type="EMBL" id="JANBTW010000030">
    <property type="protein sequence ID" value="KAJ2677652.1"/>
    <property type="molecule type" value="Genomic_DNA"/>
</dbReference>
<organism evidence="2 3">
    <name type="scientific">Coemansia spiralis</name>
    <dbReference type="NCBI Taxonomy" id="417178"/>
    <lineage>
        <taxon>Eukaryota</taxon>
        <taxon>Fungi</taxon>
        <taxon>Fungi incertae sedis</taxon>
        <taxon>Zoopagomycota</taxon>
        <taxon>Kickxellomycotina</taxon>
        <taxon>Kickxellomycetes</taxon>
        <taxon>Kickxellales</taxon>
        <taxon>Kickxellaceae</taxon>
        <taxon>Coemansia</taxon>
    </lineage>
</organism>
<protein>
    <submittedName>
        <fullName evidence="2">Uncharacterized protein</fullName>
    </submittedName>
</protein>
<dbReference type="Proteomes" id="UP001151518">
    <property type="component" value="Unassembled WGS sequence"/>
</dbReference>
<evidence type="ECO:0000313" key="3">
    <source>
        <dbReference type="Proteomes" id="UP001151518"/>
    </source>
</evidence>
<evidence type="ECO:0000256" key="1">
    <source>
        <dbReference type="SAM" id="Phobius"/>
    </source>
</evidence>
<keyword evidence="1" id="KW-0812">Transmembrane</keyword>
<comment type="caution">
    <text evidence="2">The sequence shown here is derived from an EMBL/GenBank/DDBJ whole genome shotgun (WGS) entry which is preliminary data.</text>
</comment>
<name>A0A9W8G9G2_9FUNG</name>
<keyword evidence="1" id="KW-1133">Transmembrane helix</keyword>
<gene>
    <name evidence="2" type="ORF">GGI25_003042</name>
</gene>
<accession>A0A9W8G9G2</accession>
<reference evidence="2" key="1">
    <citation type="submission" date="2022-07" db="EMBL/GenBank/DDBJ databases">
        <title>Phylogenomic reconstructions and comparative analyses of Kickxellomycotina fungi.</title>
        <authorList>
            <person name="Reynolds N.K."/>
            <person name="Stajich J.E."/>
            <person name="Barry K."/>
            <person name="Grigoriev I.V."/>
            <person name="Crous P."/>
            <person name="Smith M.E."/>
        </authorList>
    </citation>
    <scope>NUCLEOTIDE SEQUENCE</scope>
    <source>
        <strain evidence="2">NRRL 3115</strain>
    </source>
</reference>
<keyword evidence="1" id="KW-0472">Membrane</keyword>
<evidence type="ECO:0000313" key="2">
    <source>
        <dbReference type="EMBL" id="KAJ2677652.1"/>
    </source>
</evidence>
<dbReference type="AlphaFoldDB" id="A0A9W8G9G2"/>